<dbReference type="GO" id="GO:0005829">
    <property type="term" value="C:cytosol"/>
    <property type="evidence" value="ECO:0007669"/>
    <property type="project" value="TreeGrafter"/>
</dbReference>
<protein>
    <submittedName>
        <fullName evidence="2">Aldo/keto reductase</fullName>
    </submittedName>
</protein>
<dbReference type="PANTHER" id="PTHR42686">
    <property type="entry name" value="GH17980P-RELATED"/>
    <property type="match status" value="1"/>
</dbReference>
<name>A0A545AIJ3_9ACTN</name>
<dbReference type="EMBL" id="VIRS01000029">
    <property type="protein sequence ID" value="TQS41144.1"/>
    <property type="molecule type" value="Genomic_DNA"/>
</dbReference>
<dbReference type="Pfam" id="PF00248">
    <property type="entry name" value="Aldo_ket_red"/>
    <property type="match status" value="1"/>
</dbReference>
<dbReference type="PANTHER" id="PTHR42686:SF1">
    <property type="entry name" value="GH17980P-RELATED"/>
    <property type="match status" value="1"/>
</dbReference>
<proteinExistence type="predicted"/>
<dbReference type="GO" id="GO:0016491">
    <property type="term" value="F:oxidoreductase activity"/>
    <property type="evidence" value="ECO:0007669"/>
    <property type="project" value="InterPro"/>
</dbReference>
<feature type="domain" description="NADP-dependent oxidoreductase" evidence="1">
    <location>
        <begin position="15"/>
        <end position="304"/>
    </location>
</feature>
<keyword evidence="3" id="KW-1185">Reference proteome</keyword>
<dbReference type="Gene3D" id="3.20.20.100">
    <property type="entry name" value="NADP-dependent oxidoreductase domain"/>
    <property type="match status" value="1"/>
</dbReference>
<dbReference type="OrthoDB" id="9768851at2"/>
<dbReference type="Proteomes" id="UP000317982">
    <property type="component" value="Unassembled WGS sequence"/>
</dbReference>
<dbReference type="CDD" id="cd19152">
    <property type="entry name" value="AKR_AKR15A"/>
    <property type="match status" value="1"/>
</dbReference>
<dbReference type="InterPro" id="IPR020471">
    <property type="entry name" value="AKR"/>
</dbReference>
<accession>A0A545AIJ3</accession>
<reference evidence="2 3" key="1">
    <citation type="submission" date="2019-07" db="EMBL/GenBank/DDBJ databases">
        <title>Cryptosporangium phraense sp. nov., isolated from plant litter.</title>
        <authorList>
            <person name="Suriyachadkun C."/>
        </authorList>
    </citation>
    <scope>NUCLEOTIDE SEQUENCE [LARGE SCALE GENOMIC DNA]</scope>
    <source>
        <strain evidence="2 3">A-T 5661</strain>
    </source>
</reference>
<dbReference type="AlphaFoldDB" id="A0A545AIJ3"/>
<comment type="caution">
    <text evidence="2">The sequence shown here is derived from an EMBL/GenBank/DDBJ whole genome shotgun (WGS) entry which is preliminary data.</text>
</comment>
<sequence>MVPAVTPGFPARAGKLGLGGAPLGNFVTAISDDQARRTIDRAWDQGLRYFDTAPHYGLGLSERRLGAALRDRPREEFVVSTKVGRLLVPQIPAQDWDDDGFRVPGALRRQWDFSPEGVERSLSESLDRLGLDAVDILYAHDPDQAWGSAAREALGSLTRLRDAGLVSAIGIGTNSTAGLADLIGEGLVDVIMLANRYSLLDHSALETVLAPAAKAGVAVVAVGVFATGLLSTARPAAGATFDYRPADAAVLERTGRIASICADHGVDLPAAALAFPLLHPAVSAVAVGMRSPDEVDDDVRQFDVDVPAGLWRDLVSGGLVPPGAVPG</sequence>
<dbReference type="InParanoid" id="A0A545AIJ3"/>
<dbReference type="InterPro" id="IPR023210">
    <property type="entry name" value="NADP_OxRdtase_dom"/>
</dbReference>
<dbReference type="InterPro" id="IPR036812">
    <property type="entry name" value="NAD(P)_OxRdtase_dom_sf"/>
</dbReference>
<evidence type="ECO:0000259" key="1">
    <source>
        <dbReference type="Pfam" id="PF00248"/>
    </source>
</evidence>
<dbReference type="SUPFAM" id="SSF51430">
    <property type="entry name" value="NAD(P)-linked oxidoreductase"/>
    <property type="match status" value="1"/>
</dbReference>
<gene>
    <name evidence="2" type="ORF">FL583_30870</name>
</gene>
<evidence type="ECO:0000313" key="3">
    <source>
        <dbReference type="Proteomes" id="UP000317982"/>
    </source>
</evidence>
<evidence type="ECO:0000313" key="2">
    <source>
        <dbReference type="EMBL" id="TQS41144.1"/>
    </source>
</evidence>
<organism evidence="2 3">
    <name type="scientific">Cryptosporangium phraense</name>
    <dbReference type="NCBI Taxonomy" id="2593070"/>
    <lineage>
        <taxon>Bacteria</taxon>
        <taxon>Bacillati</taxon>
        <taxon>Actinomycetota</taxon>
        <taxon>Actinomycetes</taxon>
        <taxon>Cryptosporangiales</taxon>
        <taxon>Cryptosporangiaceae</taxon>
        <taxon>Cryptosporangium</taxon>
    </lineage>
</organism>